<comment type="caution">
    <text evidence="2">The sequence shown here is derived from an EMBL/GenBank/DDBJ whole genome shotgun (WGS) entry which is preliminary data.</text>
</comment>
<feature type="region of interest" description="Disordered" evidence="1">
    <location>
        <begin position="22"/>
        <end position="45"/>
    </location>
</feature>
<evidence type="ECO:0000256" key="1">
    <source>
        <dbReference type="SAM" id="MobiDB-lite"/>
    </source>
</evidence>
<gene>
    <name evidence="2" type="ORF">RUM43_013396</name>
</gene>
<dbReference type="EMBL" id="JAWJWE010000007">
    <property type="protein sequence ID" value="KAK6632628.1"/>
    <property type="molecule type" value="Genomic_DNA"/>
</dbReference>
<name>A0AAN8PJ29_POLSC</name>
<evidence type="ECO:0000313" key="3">
    <source>
        <dbReference type="Proteomes" id="UP001372834"/>
    </source>
</evidence>
<protein>
    <submittedName>
        <fullName evidence="2">Uncharacterized protein</fullName>
    </submittedName>
</protein>
<evidence type="ECO:0000313" key="2">
    <source>
        <dbReference type="EMBL" id="KAK6632628.1"/>
    </source>
</evidence>
<dbReference type="AlphaFoldDB" id="A0AAN8PJ29"/>
<proteinExistence type="predicted"/>
<sequence>MWEEKSLYVRAKQKAVETGMTIMKGRKTDEKGTETGTWKRHSGVVGEQVEEEEGLVFNVNISGHDDTMGYSLWTVVQVVQKSNRKELEGSALDYVQCPPPSD</sequence>
<accession>A0AAN8PJ29</accession>
<dbReference type="Proteomes" id="UP001372834">
    <property type="component" value="Unassembled WGS sequence"/>
</dbReference>
<organism evidence="2 3">
    <name type="scientific">Polyplax serrata</name>
    <name type="common">Common mouse louse</name>
    <dbReference type="NCBI Taxonomy" id="468196"/>
    <lineage>
        <taxon>Eukaryota</taxon>
        <taxon>Metazoa</taxon>
        <taxon>Ecdysozoa</taxon>
        <taxon>Arthropoda</taxon>
        <taxon>Hexapoda</taxon>
        <taxon>Insecta</taxon>
        <taxon>Pterygota</taxon>
        <taxon>Neoptera</taxon>
        <taxon>Paraneoptera</taxon>
        <taxon>Psocodea</taxon>
        <taxon>Troctomorpha</taxon>
        <taxon>Phthiraptera</taxon>
        <taxon>Anoplura</taxon>
        <taxon>Polyplacidae</taxon>
        <taxon>Polyplax</taxon>
    </lineage>
</organism>
<reference evidence="2 3" key="1">
    <citation type="submission" date="2023-10" db="EMBL/GenBank/DDBJ databases">
        <title>Genomes of two closely related lineages of the louse Polyplax serrata with different host specificities.</title>
        <authorList>
            <person name="Martinu J."/>
            <person name="Tarabai H."/>
            <person name="Stefka J."/>
            <person name="Hypsa V."/>
        </authorList>
    </citation>
    <scope>NUCLEOTIDE SEQUENCE [LARGE SCALE GENOMIC DNA]</scope>
    <source>
        <strain evidence="2">HR10_N</strain>
    </source>
</reference>